<dbReference type="InterPro" id="IPR015422">
    <property type="entry name" value="PyrdxlP-dep_Trfase_small"/>
</dbReference>
<dbReference type="GO" id="GO:0003700">
    <property type="term" value="F:DNA-binding transcription factor activity"/>
    <property type="evidence" value="ECO:0007669"/>
    <property type="project" value="InterPro"/>
</dbReference>
<keyword evidence="9" id="KW-1185">Reference proteome</keyword>
<organism evidence="8 9">
    <name type="scientific">Thiopseudomonas denitrificans</name>
    <dbReference type="NCBI Taxonomy" id="1501432"/>
    <lineage>
        <taxon>Bacteria</taxon>
        <taxon>Pseudomonadati</taxon>
        <taxon>Pseudomonadota</taxon>
        <taxon>Gammaproteobacteria</taxon>
        <taxon>Pseudomonadales</taxon>
        <taxon>Pseudomonadaceae</taxon>
        <taxon>Thiopseudomonas</taxon>
    </lineage>
</organism>
<evidence type="ECO:0000256" key="2">
    <source>
        <dbReference type="ARBA" id="ARBA00022898"/>
    </source>
</evidence>
<keyword evidence="4" id="KW-0238">DNA-binding</keyword>
<dbReference type="Gene3D" id="3.90.1150.10">
    <property type="entry name" value="Aspartate Aminotransferase, domain 1"/>
    <property type="match status" value="1"/>
</dbReference>
<accession>A0A4R6U081</accession>
<comment type="similarity">
    <text evidence="1">In the C-terminal section; belongs to the class-I pyridoxal-phosphate-dependent aminotransferase family.</text>
</comment>
<dbReference type="Pfam" id="PF00155">
    <property type="entry name" value="Aminotran_1_2"/>
    <property type="match status" value="1"/>
</dbReference>
<feature type="region of interest" description="Disordered" evidence="6">
    <location>
        <begin position="1"/>
        <end position="20"/>
    </location>
</feature>
<comment type="caution">
    <text evidence="8">The sequence shown here is derived from an EMBL/GenBank/DDBJ whole genome shotgun (WGS) entry which is preliminary data.</text>
</comment>
<dbReference type="InterPro" id="IPR004839">
    <property type="entry name" value="Aminotransferase_I/II_large"/>
</dbReference>
<dbReference type="InterPro" id="IPR036388">
    <property type="entry name" value="WH-like_DNA-bd_sf"/>
</dbReference>
<dbReference type="PROSITE" id="PS50949">
    <property type="entry name" value="HTH_GNTR"/>
    <property type="match status" value="1"/>
</dbReference>
<dbReference type="EMBL" id="SNYK01000002">
    <property type="protein sequence ID" value="TDQ39331.1"/>
    <property type="molecule type" value="Genomic_DNA"/>
</dbReference>
<evidence type="ECO:0000313" key="8">
    <source>
        <dbReference type="EMBL" id="TDQ39331.1"/>
    </source>
</evidence>
<evidence type="ECO:0000313" key="9">
    <source>
        <dbReference type="Proteomes" id="UP000294575"/>
    </source>
</evidence>
<evidence type="ECO:0000256" key="3">
    <source>
        <dbReference type="ARBA" id="ARBA00023015"/>
    </source>
</evidence>
<evidence type="ECO:0000256" key="6">
    <source>
        <dbReference type="SAM" id="MobiDB-lite"/>
    </source>
</evidence>
<evidence type="ECO:0000256" key="4">
    <source>
        <dbReference type="ARBA" id="ARBA00023125"/>
    </source>
</evidence>
<dbReference type="CDD" id="cd07377">
    <property type="entry name" value="WHTH_GntR"/>
    <property type="match status" value="1"/>
</dbReference>
<sequence length="472" mass="50918">MSPDNREAPSEHDRWIRPLKEGSGPRYAQIARMIIHAVEDGQLRTGDRLPPQRELARQLGVDLTTITRAYNEVRAAGLLNAQGASGTFISSPLSDRAETVDLSMNIPPLLGDTDFVRLMQSGLSHLKGQLGDGSLMSYHVGAGSRLDREAAAQWLEPAFGQMAHERFLVCAGAQAAISALLLAYSQPGDAVAAESLTYPGLLAACRVMQRKVIAVAMDDEGMIPEALEQVCKTDKPRLIYVVPTIQNPTATTMSAQRRAAIYAIACRYSIAVIEDDPYWLLAGDAPAPIASLAGSAGDAPVYYISTLSKCLAPGLRTAYILMPEGQHADPVLEALRGMMLMAQQGAVSMSTSWIRTGMAQDMLNRVREELSRRQALAARLLLGIRHAHSNGLHLWLSLPQWQQPRRLLQVAQEQGLGVAGSEAFCSEARDVHGLRVSLGGARDQASLTVALQKLADILTEPAAAAPVRQVIV</sequence>
<dbReference type="PANTHER" id="PTHR46577:SF1">
    <property type="entry name" value="HTH-TYPE TRANSCRIPTIONAL REGULATORY PROTEIN GABR"/>
    <property type="match status" value="1"/>
</dbReference>
<evidence type="ECO:0000259" key="7">
    <source>
        <dbReference type="PROSITE" id="PS50949"/>
    </source>
</evidence>
<dbReference type="SMART" id="SM00345">
    <property type="entry name" value="HTH_GNTR"/>
    <property type="match status" value="1"/>
</dbReference>
<proteinExistence type="inferred from homology"/>
<protein>
    <submittedName>
        <fullName evidence="8">GntR family transcriptional regulator</fullName>
    </submittedName>
</protein>
<dbReference type="InterPro" id="IPR015421">
    <property type="entry name" value="PyrdxlP-dep_Trfase_major"/>
</dbReference>
<dbReference type="InterPro" id="IPR015424">
    <property type="entry name" value="PyrdxlP-dep_Trfase"/>
</dbReference>
<evidence type="ECO:0000256" key="1">
    <source>
        <dbReference type="ARBA" id="ARBA00005384"/>
    </source>
</evidence>
<keyword evidence="3" id="KW-0805">Transcription regulation</keyword>
<feature type="domain" description="HTH gntR-type" evidence="7">
    <location>
        <begin position="24"/>
        <end position="92"/>
    </location>
</feature>
<dbReference type="AlphaFoldDB" id="A0A4R6U081"/>
<dbReference type="GO" id="GO:0003677">
    <property type="term" value="F:DNA binding"/>
    <property type="evidence" value="ECO:0007669"/>
    <property type="project" value="UniProtKB-KW"/>
</dbReference>
<dbReference type="SUPFAM" id="SSF46785">
    <property type="entry name" value="Winged helix' DNA-binding domain"/>
    <property type="match status" value="1"/>
</dbReference>
<keyword evidence="5" id="KW-0804">Transcription</keyword>
<dbReference type="Gene3D" id="3.40.640.10">
    <property type="entry name" value="Type I PLP-dependent aspartate aminotransferase-like (Major domain)"/>
    <property type="match status" value="1"/>
</dbReference>
<dbReference type="SUPFAM" id="SSF53383">
    <property type="entry name" value="PLP-dependent transferases"/>
    <property type="match status" value="1"/>
</dbReference>
<dbReference type="Pfam" id="PF00392">
    <property type="entry name" value="GntR"/>
    <property type="match status" value="1"/>
</dbReference>
<dbReference type="InterPro" id="IPR000524">
    <property type="entry name" value="Tscrpt_reg_HTH_GntR"/>
</dbReference>
<dbReference type="InterPro" id="IPR051446">
    <property type="entry name" value="HTH_trans_reg/aminotransferase"/>
</dbReference>
<keyword evidence="2" id="KW-0663">Pyridoxal phosphate</keyword>
<reference evidence="8 9" key="1">
    <citation type="submission" date="2019-03" db="EMBL/GenBank/DDBJ databases">
        <title>Genomic Encyclopedia of Type Strains, Phase IV (KMG-IV): sequencing the most valuable type-strain genomes for metagenomic binning, comparative biology and taxonomic classification.</title>
        <authorList>
            <person name="Goeker M."/>
        </authorList>
    </citation>
    <scope>NUCLEOTIDE SEQUENCE [LARGE SCALE GENOMIC DNA]</scope>
    <source>
        <strain evidence="8 9">DSM 28679</strain>
    </source>
</reference>
<dbReference type="CDD" id="cd00609">
    <property type="entry name" value="AAT_like"/>
    <property type="match status" value="1"/>
</dbReference>
<dbReference type="OrthoDB" id="9804020at2"/>
<evidence type="ECO:0000256" key="5">
    <source>
        <dbReference type="ARBA" id="ARBA00023163"/>
    </source>
</evidence>
<dbReference type="InterPro" id="IPR036390">
    <property type="entry name" value="WH_DNA-bd_sf"/>
</dbReference>
<dbReference type="RefSeq" id="WP_101497524.1">
    <property type="nucleotide sequence ID" value="NZ_LNJZ01000009.1"/>
</dbReference>
<name>A0A4R6U081_9GAMM</name>
<dbReference type="PANTHER" id="PTHR46577">
    <property type="entry name" value="HTH-TYPE TRANSCRIPTIONAL REGULATORY PROTEIN GABR"/>
    <property type="match status" value="1"/>
</dbReference>
<dbReference type="GO" id="GO:0030170">
    <property type="term" value="F:pyridoxal phosphate binding"/>
    <property type="evidence" value="ECO:0007669"/>
    <property type="project" value="InterPro"/>
</dbReference>
<gene>
    <name evidence="8" type="ORF">DFQ45_10219</name>
</gene>
<dbReference type="Gene3D" id="1.10.10.10">
    <property type="entry name" value="Winged helix-like DNA-binding domain superfamily/Winged helix DNA-binding domain"/>
    <property type="match status" value="1"/>
</dbReference>
<dbReference type="Proteomes" id="UP000294575">
    <property type="component" value="Unassembled WGS sequence"/>
</dbReference>